<dbReference type="Pfam" id="PF02700">
    <property type="entry name" value="PurS"/>
    <property type="match status" value="1"/>
</dbReference>
<gene>
    <name evidence="6" type="primary">purS</name>
    <name evidence="7" type="ORF">N782_19995</name>
</gene>
<comment type="subunit">
    <text evidence="6">Part of the FGAM synthase complex composed of 1 PurL, 1 PurQ and 2 PurS subunits.</text>
</comment>
<comment type="subcellular location">
    <subcellularLocation>
        <location evidence="6">Cytoplasm</location>
    </subcellularLocation>
</comment>
<dbReference type="Proteomes" id="UP000030147">
    <property type="component" value="Unassembled WGS sequence"/>
</dbReference>
<evidence type="ECO:0000256" key="1">
    <source>
        <dbReference type="ARBA" id="ARBA00022490"/>
    </source>
</evidence>
<comment type="similarity">
    <text evidence="6">Belongs to the PurS family.</text>
</comment>
<keyword evidence="2 6" id="KW-0436">Ligase</keyword>
<dbReference type="PANTHER" id="PTHR34696:SF1">
    <property type="entry name" value="PHOSPHORIBOSYLFORMYLGLYCINAMIDINE SYNTHASE SUBUNIT PURS"/>
    <property type="match status" value="1"/>
</dbReference>
<dbReference type="UniPathway" id="UPA00074">
    <property type="reaction ID" value="UER00128"/>
</dbReference>
<evidence type="ECO:0000256" key="6">
    <source>
        <dbReference type="HAMAP-Rule" id="MF_01926"/>
    </source>
</evidence>
<dbReference type="Gene3D" id="3.30.1280.10">
    <property type="entry name" value="Phosphoribosylformylglycinamidine synthase subunit PurS"/>
    <property type="match status" value="1"/>
</dbReference>
<keyword evidence="3 6" id="KW-0547">Nucleotide-binding</keyword>
<sequence length="82" mass="9636">MYKVKVYVTLKEGVLDPQGKAIQQSLSSLSYQEVEEVRVGKYIELFVEPHEQLEERINKMCDELLANPVIEEYQYEIEEAVR</sequence>
<dbReference type="SUPFAM" id="SSF82697">
    <property type="entry name" value="PurS-like"/>
    <property type="match status" value="1"/>
</dbReference>
<dbReference type="InterPro" id="IPR003850">
    <property type="entry name" value="PurS"/>
</dbReference>
<evidence type="ECO:0000256" key="4">
    <source>
        <dbReference type="ARBA" id="ARBA00022755"/>
    </source>
</evidence>
<dbReference type="AlphaFoldDB" id="A0A0A2TB88"/>
<proteinExistence type="inferred from homology"/>
<evidence type="ECO:0000313" key="8">
    <source>
        <dbReference type="Proteomes" id="UP000030147"/>
    </source>
</evidence>
<dbReference type="GO" id="GO:0005737">
    <property type="term" value="C:cytoplasm"/>
    <property type="evidence" value="ECO:0007669"/>
    <property type="project" value="UniProtKB-SubCell"/>
</dbReference>
<dbReference type="NCBIfam" id="NF004630">
    <property type="entry name" value="PRK05974.1"/>
    <property type="match status" value="1"/>
</dbReference>
<accession>A0A0A2TB88</accession>
<comment type="function">
    <text evidence="6">Part of the phosphoribosylformylglycinamidine synthase complex involved in the purines biosynthetic pathway. Catalyzes the ATP-dependent conversion of formylglycinamide ribonucleotide (FGAR) and glutamine to yield formylglycinamidine ribonucleotide (FGAM) and glutamate. The FGAM synthase complex is composed of three subunits. PurQ produces an ammonia molecule by converting glutamine to glutamate. PurL transfers the ammonia molecule to FGAR to form FGAM in an ATP-dependent manner. PurS interacts with PurQ and PurL and is thought to assist in the transfer of the ammonia molecule from PurQ to PurL.</text>
</comment>
<evidence type="ECO:0000313" key="7">
    <source>
        <dbReference type="EMBL" id="KGP71311.1"/>
    </source>
</evidence>
<protein>
    <recommendedName>
        <fullName evidence="6">Phosphoribosylformylglycinamidine synthase subunit PurS</fullName>
        <shortName evidence="6">FGAM synthase</shortName>
        <ecNumber evidence="6">6.3.5.3</ecNumber>
    </recommendedName>
    <alternativeName>
        <fullName evidence="6">Formylglycinamide ribonucleotide amidotransferase subunit III</fullName>
        <shortName evidence="6">FGAR amidotransferase III</shortName>
        <shortName evidence="6">FGAR-AT III</shortName>
    </alternativeName>
    <alternativeName>
        <fullName evidence="6">Phosphoribosylformylglycinamidine synthase subunit III</fullName>
    </alternativeName>
</protein>
<dbReference type="GO" id="GO:0005524">
    <property type="term" value="F:ATP binding"/>
    <property type="evidence" value="ECO:0007669"/>
    <property type="project" value="UniProtKB-UniRule"/>
</dbReference>
<keyword evidence="5 6" id="KW-0067">ATP-binding</keyword>
<dbReference type="PANTHER" id="PTHR34696">
    <property type="entry name" value="PHOSPHORIBOSYLFORMYLGLYCINAMIDINE SYNTHASE SUBUNIT PURS"/>
    <property type="match status" value="1"/>
</dbReference>
<dbReference type="NCBIfam" id="TIGR00302">
    <property type="entry name" value="phosphoribosylformylglycinamidine synthase subunit PurS"/>
    <property type="match status" value="1"/>
</dbReference>
<name>A0A0A2TB88_9BACI</name>
<dbReference type="eggNOG" id="COG1828">
    <property type="taxonomic scope" value="Bacteria"/>
</dbReference>
<dbReference type="OrthoDB" id="9799101at2"/>
<reference evidence="7 8" key="1">
    <citation type="journal article" date="2015" name="Stand. Genomic Sci.">
        <title>High quality draft genome sequence of the moderately halophilic bacterium Pontibacillus yanchengensis Y32(T) and comparison among Pontibacillus genomes.</title>
        <authorList>
            <person name="Huang J."/>
            <person name="Qiao Z.X."/>
            <person name="Tang J.W."/>
            <person name="Wang G."/>
        </authorList>
    </citation>
    <scope>NUCLEOTIDE SEQUENCE [LARGE SCALE GENOMIC DNA]</scope>
    <source>
        <strain evidence="7 8">Y32</strain>
    </source>
</reference>
<comment type="catalytic activity">
    <reaction evidence="6">
        <text>N(2)-formyl-N(1)-(5-phospho-beta-D-ribosyl)glycinamide + L-glutamine + ATP + H2O = 2-formamido-N(1)-(5-O-phospho-beta-D-ribosyl)acetamidine + L-glutamate + ADP + phosphate + H(+)</text>
        <dbReference type="Rhea" id="RHEA:17129"/>
        <dbReference type="ChEBI" id="CHEBI:15377"/>
        <dbReference type="ChEBI" id="CHEBI:15378"/>
        <dbReference type="ChEBI" id="CHEBI:29985"/>
        <dbReference type="ChEBI" id="CHEBI:30616"/>
        <dbReference type="ChEBI" id="CHEBI:43474"/>
        <dbReference type="ChEBI" id="CHEBI:58359"/>
        <dbReference type="ChEBI" id="CHEBI:147286"/>
        <dbReference type="ChEBI" id="CHEBI:147287"/>
        <dbReference type="ChEBI" id="CHEBI:456216"/>
        <dbReference type="EC" id="6.3.5.3"/>
    </reaction>
</comment>
<keyword evidence="4 6" id="KW-0658">Purine biosynthesis</keyword>
<dbReference type="EC" id="6.3.5.3" evidence="6"/>
<dbReference type="HAMAP" id="MF_01926">
    <property type="entry name" value="PurS"/>
    <property type="match status" value="1"/>
</dbReference>
<dbReference type="EMBL" id="AVBF01000070">
    <property type="protein sequence ID" value="KGP71311.1"/>
    <property type="molecule type" value="Genomic_DNA"/>
</dbReference>
<evidence type="ECO:0000256" key="5">
    <source>
        <dbReference type="ARBA" id="ARBA00022840"/>
    </source>
</evidence>
<dbReference type="STRING" id="1385514.N782_19995"/>
<keyword evidence="1 6" id="KW-0963">Cytoplasm</keyword>
<keyword evidence="8" id="KW-1185">Reference proteome</keyword>
<comment type="caution">
    <text evidence="7">The sequence shown here is derived from an EMBL/GenBank/DDBJ whole genome shotgun (WGS) entry which is preliminary data.</text>
</comment>
<comment type="pathway">
    <text evidence="6">Purine metabolism; IMP biosynthesis via de novo pathway; 5-amino-1-(5-phospho-D-ribosyl)imidazole from N(2)-formyl-N(1)-(5-phospho-D-ribosyl)glycinamide: step 1/2.</text>
</comment>
<dbReference type="GO" id="GO:0004642">
    <property type="term" value="F:phosphoribosylformylglycinamidine synthase activity"/>
    <property type="evidence" value="ECO:0007669"/>
    <property type="project" value="UniProtKB-UniRule"/>
</dbReference>
<dbReference type="RefSeq" id="WP_036823274.1">
    <property type="nucleotide sequence ID" value="NZ_AVBF01000070.1"/>
</dbReference>
<evidence type="ECO:0000256" key="3">
    <source>
        <dbReference type="ARBA" id="ARBA00022741"/>
    </source>
</evidence>
<evidence type="ECO:0000256" key="2">
    <source>
        <dbReference type="ARBA" id="ARBA00022598"/>
    </source>
</evidence>
<organism evidence="7 8">
    <name type="scientific">Pontibacillus yanchengensis Y32</name>
    <dbReference type="NCBI Taxonomy" id="1385514"/>
    <lineage>
        <taxon>Bacteria</taxon>
        <taxon>Bacillati</taxon>
        <taxon>Bacillota</taxon>
        <taxon>Bacilli</taxon>
        <taxon>Bacillales</taxon>
        <taxon>Bacillaceae</taxon>
        <taxon>Pontibacillus</taxon>
    </lineage>
</organism>
<dbReference type="GO" id="GO:0006189">
    <property type="term" value="P:'de novo' IMP biosynthetic process"/>
    <property type="evidence" value="ECO:0007669"/>
    <property type="project" value="UniProtKB-UniRule"/>
</dbReference>
<dbReference type="InterPro" id="IPR036604">
    <property type="entry name" value="PurS-like_sf"/>
</dbReference>